<dbReference type="EMBL" id="CP146256">
    <property type="protein sequence ID" value="XAH73121.1"/>
    <property type="molecule type" value="Genomic_DNA"/>
</dbReference>
<name>A0ABZ3ESB6_9FIRM</name>
<reference evidence="1 2" key="1">
    <citation type="submission" date="2024-02" db="EMBL/GenBank/DDBJ databases">
        <title>Bacterial strain from lacustrine sediment.</title>
        <authorList>
            <person name="Petit C."/>
            <person name="Fadhlaoui K."/>
        </authorList>
    </citation>
    <scope>NUCLEOTIDE SEQUENCE [LARGE SCALE GENOMIC DNA]</scope>
    <source>
        <strain evidence="1 2">IPX-CK</strain>
    </source>
</reference>
<accession>A0ABZ3ESB6</accession>
<evidence type="ECO:0000313" key="2">
    <source>
        <dbReference type="Proteomes" id="UP001451571"/>
    </source>
</evidence>
<sequence length="120" mass="13097">MSKDMLILKEGTVIELETGASLSALGVLSADKAAMVATWDKFTPDNLSAVQIKNGDGLTVGNYMALILVAETSITNEDGTILTYFRLREKTDMEKNLDNVTAQTEKNSADIDYILMMTEV</sequence>
<evidence type="ECO:0000313" key="1">
    <source>
        <dbReference type="EMBL" id="XAH73121.1"/>
    </source>
</evidence>
<dbReference type="Proteomes" id="UP001451571">
    <property type="component" value="Chromosome"/>
</dbReference>
<gene>
    <name evidence="1" type="ORF">V6984_16655</name>
</gene>
<proteinExistence type="predicted"/>
<protein>
    <submittedName>
        <fullName evidence="1">Uncharacterized protein</fullName>
    </submittedName>
</protein>
<dbReference type="RefSeq" id="WP_342756728.1">
    <property type="nucleotide sequence ID" value="NZ_CP146256.1"/>
</dbReference>
<organism evidence="1 2">
    <name type="scientific">Kineothrix sedimenti</name>
    <dbReference type="NCBI Taxonomy" id="3123317"/>
    <lineage>
        <taxon>Bacteria</taxon>
        <taxon>Bacillati</taxon>
        <taxon>Bacillota</taxon>
        <taxon>Clostridia</taxon>
        <taxon>Lachnospirales</taxon>
        <taxon>Lachnospiraceae</taxon>
        <taxon>Kineothrix</taxon>
    </lineage>
</organism>
<keyword evidence="2" id="KW-1185">Reference proteome</keyword>